<proteinExistence type="predicted"/>
<gene>
    <name evidence="14" type="ORF">FNK824_LOCUS19809</name>
    <name evidence="13" type="ORF">OTI717_LOCUS20642</name>
</gene>
<dbReference type="SUPFAM" id="SSF50044">
    <property type="entry name" value="SH3-domain"/>
    <property type="match status" value="1"/>
</dbReference>
<evidence type="ECO:0000256" key="2">
    <source>
        <dbReference type="ARBA" id="ARBA00022443"/>
    </source>
</evidence>
<evidence type="ECO:0000313" key="13">
    <source>
        <dbReference type="EMBL" id="CAF3841979.1"/>
    </source>
</evidence>
<dbReference type="Pfam" id="PF14604">
    <property type="entry name" value="SH3_9"/>
    <property type="match status" value="1"/>
</dbReference>
<evidence type="ECO:0000256" key="6">
    <source>
        <dbReference type="ARBA" id="ARBA00022723"/>
    </source>
</evidence>
<dbReference type="GO" id="GO:0003899">
    <property type="term" value="F:DNA-directed RNA polymerase activity"/>
    <property type="evidence" value="ECO:0007669"/>
    <property type="project" value="UniProtKB-EC"/>
</dbReference>
<dbReference type="Gene3D" id="1.25.40.20">
    <property type="entry name" value="Ankyrin repeat-containing domain"/>
    <property type="match status" value="1"/>
</dbReference>
<dbReference type="Pfam" id="PF12796">
    <property type="entry name" value="Ank_2"/>
    <property type="match status" value="1"/>
</dbReference>
<evidence type="ECO:0000256" key="11">
    <source>
        <dbReference type="SAM" id="MobiDB-lite"/>
    </source>
</evidence>
<keyword evidence="7" id="KW-0862">Zinc</keyword>
<dbReference type="Gene3D" id="2.30.30.40">
    <property type="entry name" value="SH3 Domains"/>
    <property type="match status" value="1"/>
</dbReference>
<keyword evidence="8" id="KW-0804">Transcription</keyword>
<keyword evidence="3" id="KW-0240">DNA-directed RNA polymerase</keyword>
<dbReference type="PANTHER" id="PTHR48446:SF1">
    <property type="entry name" value="DNA-DIRECTED RNA POLYMERASE SUBUNIT BETA' N-TERMINAL SECTION"/>
    <property type="match status" value="1"/>
</dbReference>
<dbReference type="InterPro" id="IPR015700">
    <property type="entry name" value="RPC1"/>
</dbReference>
<keyword evidence="4" id="KW-0808">Transferase</keyword>
<organism evidence="14 15">
    <name type="scientific">Rotaria sordida</name>
    <dbReference type="NCBI Taxonomy" id="392033"/>
    <lineage>
        <taxon>Eukaryota</taxon>
        <taxon>Metazoa</taxon>
        <taxon>Spiralia</taxon>
        <taxon>Gnathifera</taxon>
        <taxon>Rotifera</taxon>
        <taxon>Eurotatoria</taxon>
        <taxon>Bdelloidea</taxon>
        <taxon>Philodinida</taxon>
        <taxon>Philodinidae</taxon>
        <taxon>Rotaria</taxon>
    </lineage>
</organism>
<dbReference type="Proteomes" id="UP000663823">
    <property type="component" value="Unassembled WGS sequence"/>
</dbReference>
<evidence type="ECO:0000256" key="9">
    <source>
        <dbReference type="PROSITE-ProRule" id="PRU00023"/>
    </source>
</evidence>
<dbReference type="PROSITE" id="PS50297">
    <property type="entry name" value="ANK_REP_REGION"/>
    <property type="match status" value="1"/>
</dbReference>
<evidence type="ECO:0000256" key="5">
    <source>
        <dbReference type="ARBA" id="ARBA00022695"/>
    </source>
</evidence>
<dbReference type="AlphaFoldDB" id="A0A819GH68"/>
<dbReference type="PRINTS" id="PR00452">
    <property type="entry name" value="SH3DOMAIN"/>
</dbReference>
<feature type="domain" description="SH3" evidence="12">
    <location>
        <begin position="229"/>
        <end position="291"/>
    </location>
</feature>
<dbReference type="InterPro" id="IPR036770">
    <property type="entry name" value="Ankyrin_rpt-contain_sf"/>
</dbReference>
<evidence type="ECO:0000256" key="8">
    <source>
        <dbReference type="ARBA" id="ARBA00023163"/>
    </source>
</evidence>
<keyword evidence="9" id="KW-0040">ANK repeat</keyword>
<protein>
    <recommendedName>
        <fullName evidence="1">DNA-directed RNA polymerase</fullName>
        <ecNumber evidence="1">2.7.7.6</ecNumber>
    </recommendedName>
</protein>
<evidence type="ECO:0000256" key="1">
    <source>
        <dbReference type="ARBA" id="ARBA00012418"/>
    </source>
</evidence>
<dbReference type="SMART" id="SM00248">
    <property type="entry name" value="ANK"/>
    <property type="match status" value="2"/>
</dbReference>
<dbReference type="GO" id="GO:0003677">
    <property type="term" value="F:DNA binding"/>
    <property type="evidence" value="ECO:0007669"/>
    <property type="project" value="InterPro"/>
</dbReference>
<evidence type="ECO:0000313" key="14">
    <source>
        <dbReference type="EMBL" id="CAF3886228.1"/>
    </source>
</evidence>
<accession>A0A819GH68</accession>
<dbReference type="GO" id="GO:0000428">
    <property type="term" value="C:DNA-directed RNA polymerase complex"/>
    <property type="evidence" value="ECO:0007669"/>
    <property type="project" value="UniProtKB-KW"/>
</dbReference>
<dbReference type="InterPro" id="IPR001452">
    <property type="entry name" value="SH3_domain"/>
</dbReference>
<evidence type="ECO:0000313" key="15">
    <source>
        <dbReference type="Proteomes" id="UP000663874"/>
    </source>
</evidence>
<evidence type="ECO:0000256" key="7">
    <source>
        <dbReference type="ARBA" id="ARBA00022833"/>
    </source>
</evidence>
<dbReference type="SMART" id="SM00326">
    <property type="entry name" value="SH3"/>
    <property type="match status" value="1"/>
</dbReference>
<feature type="repeat" description="ANK" evidence="9">
    <location>
        <begin position="348"/>
        <end position="371"/>
    </location>
</feature>
<dbReference type="PANTHER" id="PTHR48446">
    <property type="entry name" value="DNA-DIRECTED RNA POLYMERASE SUBUNIT BETA' N-TERMINAL SECTION"/>
    <property type="match status" value="1"/>
</dbReference>
<evidence type="ECO:0000256" key="3">
    <source>
        <dbReference type="ARBA" id="ARBA00022478"/>
    </source>
</evidence>
<dbReference type="InterPro" id="IPR036028">
    <property type="entry name" value="SH3-like_dom_sf"/>
</dbReference>
<reference evidence="14" key="1">
    <citation type="submission" date="2021-02" db="EMBL/GenBank/DDBJ databases">
        <authorList>
            <person name="Nowell W R."/>
        </authorList>
    </citation>
    <scope>NUCLEOTIDE SEQUENCE</scope>
</reference>
<dbReference type="Gene3D" id="1.10.274.100">
    <property type="entry name" value="RNA polymerase Rpb1, domain 3"/>
    <property type="match status" value="1"/>
</dbReference>
<dbReference type="SUPFAM" id="SSF64484">
    <property type="entry name" value="beta and beta-prime subunits of DNA dependent RNA-polymerase"/>
    <property type="match status" value="2"/>
</dbReference>
<dbReference type="Proteomes" id="UP000663874">
    <property type="component" value="Unassembled WGS sequence"/>
</dbReference>
<name>A0A819GH68_9BILA</name>
<keyword evidence="2 10" id="KW-0728">SH3 domain</keyword>
<dbReference type="EMBL" id="CAJOAX010003208">
    <property type="protein sequence ID" value="CAF3841979.1"/>
    <property type="molecule type" value="Genomic_DNA"/>
</dbReference>
<dbReference type="PROSITE" id="PS50088">
    <property type="entry name" value="ANK_REPEAT"/>
    <property type="match status" value="1"/>
</dbReference>
<dbReference type="EMBL" id="CAJOBE010003532">
    <property type="protein sequence ID" value="CAF3886228.1"/>
    <property type="molecule type" value="Genomic_DNA"/>
</dbReference>
<keyword evidence="5" id="KW-0548">Nucleotidyltransferase</keyword>
<dbReference type="GO" id="GO:0046872">
    <property type="term" value="F:metal ion binding"/>
    <property type="evidence" value="ECO:0007669"/>
    <property type="project" value="UniProtKB-KW"/>
</dbReference>
<dbReference type="Gene3D" id="1.10.150.390">
    <property type="match status" value="1"/>
</dbReference>
<keyword evidence="6" id="KW-0479">Metal-binding</keyword>
<dbReference type="GO" id="GO:0006351">
    <property type="term" value="P:DNA-templated transcription"/>
    <property type="evidence" value="ECO:0007669"/>
    <property type="project" value="InterPro"/>
</dbReference>
<dbReference type="EC" id="2.7.7.6" evidence="1"/>
<evidence type="ECO:0000256" key="10">
    <source>
        <dbReference type="PROSITE-ProRule" id="PRU00192"/>
    </source>
</evidence>
<evidence type="ECO:0000259" key="12">
    <source>
        <dbReference type="PROSITE" id="PS50002"/>
    </source>
</evidence>
<feature type="compositionally biased region" description="Acidic residues" evidence="11">
    <location>
        <begin position="406"/>
        <end position="418"/>
    </location>
</feature>
<dbReference type="InterPro" id="IPR042102">
    <property type="entry name" value="RNA_pol_Rpb1_3_sf"/>
</dbReference>
<dbReference type="PROSITE" id="PS50002">
    <property type="entry name" value="SH3"/>
    <property type="match status" value="1"/>
</dbReference>
<dbReference type="Pfam" id="PF04998">
    <property type="entry name" value="RNA_pol_Rpb1_5"/>
    <property type="match status" value="1"/>
</dbReference>
<dbReference type="SUPFAM" id="SSF48403">
    <property type="entry name" value="Ankyrin repeat"/>
    <property type="match status" value="1"/>
</dbReference>
<feature type="region of interest" description="Disordered" evidence="11">
    <location>
        <begin position="397"/>
        <end position="418"/>
    </location>
</feature>
<dbReference type="InterPro" id="IPR002110">
    <property type="entry name" value="Ankyrin_rpt"/>
</dbReference>
<evidence type="ECO:0000256" key="4">
    <source>
        <dbReference type="ARBA" id="ARBA00022679"/>
    </source>
</evidence>
<sequence length="418" mass="47507">MVDIDAIICHGHLLSSLIDKVHCGSTLTSVVHCYYELYGKCCTTDLVTAFSKLFTLYFFTILFKKRYKEILLNIIVKGISTVDRAVITNDEKDDKKHKLFVESEGMREMMSIQGVNANQTTSNNTMEVFRCLEIEAARTTIINGIVYTMASHAIGLDVRHVMLLANLMIYKGEILGMTRNGLAKMKESVLMLASFECTIDRLYDAAYHKQKDTVCGEWECIIMGISIRIGAKIFQLLYNYTARSLEELSFEEGEILYETDDVKYKDWYLATTNKNRTDGLVPKNYVEESTEKLVNALYDAAKHGNIEFFQQSLANKASVLGLDNAGNISPFYWACYSDLFYHIDLNNVGDTPLHVASWKNHADIVQLLLENDNKTPLDLTHDSDARSLLEDKVILSNYKSRKSQQNDDDNNENDDDSD</sequence>
<dbReference type="InterPro" id="IPR007081">
    <property type="entry name" value="RNA_pol_Rpb1_5"/>
</dbReference>
<comment type="caution">
    <text evidence="14">The sequence shown here is derived from an EMBL/GenBank/DDBJ whole genome shotgun (WGS) entry which is preliminary data.</text>
</comment>